<feature type="non-terminal residue" evidence="2">
    <location>
        <position position="1"/>
    </location>
</feature>
<dbReference type="Proteomes" id="UP001162483">
    <property type="component" value="Unassembled WGS sequence"/>
</dbReference>
<evidence type="ECO:0000313" key="2">
    <source>
        <dbReference type="EMBL" id="CAI9598859.1"/>
    </source>
</evidence>
<gene>
    <name evidence="2" type="ORF">SPARVUS_LOCUS12506179</name>
</gene>
<name>A0ABN9FPC3_9NEOB</name>
<keyword evidence="3" id="KW-1185">Reference proteome</keyword>
<evidence type="ECO:0000313" key="3">
    <source>
        <dbReference type="Proteomes" id="UP001162483"/>
    </source>
</evidence>
<protein>
    <submittedName>
        <fullName evidence="2">Uncharacterized protein</fullName>
    </submittedName>
</protein>
<reference evidence="2" key="1">
    <citation type="submission" date="2023-05" db="EMBL/GenBank/DDBJ databases">
        <authorList>
            <person name="Stuckert A."/>
        </authorList>
    </citation>
    <scope>NUCLEOTIDE SEQUENCE</scope>
</reference>
<feature type="region of interest" description="Disordered" evidence="1">
    <location>
        <begin position="25"/>
        <end position="56"/>
    </location>
</feature>
<evidence type="ECO:0000256" key="1">
    <source>
        <dbReference type="SAM" id="MobiDB-lite"/>
    </source>
</evidence>
<sequence>SSASSQVIGRLCAFPELQFWRPITSEEAEPSGRSEGVAGVNEGAALPGLDCCGTRT</sequence>
<accession>A0ABN9FPC3</accession>
<organism evidence="2 3">
    <name type="scientific">Staurois parvus</name>
    <dbReference type="NCBI Taxonomy" id="386267"/>
    <lineage>
        <taxon>Eukaryota</taxon>
        <taxon>Metazoa</taxon>
        <taxon>Chordata</taxon>
        <taxon>Craniata</taxon>
        <taxon>Vertebrata</taxon>
        <taxon>Euteleostomi</taxon>
        <taxon>Amphibia</taxon>
        <taxon>Batrachia</taxon>
        <taxon>Anura</taxon>
        <taxon>Neobatrachia</taxon>
        <taxon>Ranoidea</taxon>
        <taxon>Ranidae</taxon>
        <taxon>Staurois</taxon>
    </lineage>
</organism>
<comment type="caution">
    <text evidence="2">The sequence shown here is derived from an EMBL/GenBank/DDBJ whole genome shotgun (WGS) entry which is preliminary data.</text>
</comment>
<proteinExistence type="predicted"/>
<dbReference type="EMBL" id="CATNWA010017213">
    <property type="protein sequence ID" value="CAI9598859.1"/>
    <property type="molecule type" value="Genomic_DNA"/>
</dbReference>